<name>A0A8T0HU58_CERPU</name>
<comment type="caution">
    <text evidence="1">The sequence shown here is derived from an EMBL/GenBank/DDBJ whole genome shotgun (WGS) entry which is preliminary data.</text>
</comment>
<gene>
    <name evidence="1" type="ORF">KC19_VG272700</name>
</gene>
<dbReference type="EMBL" id="CM026426">
    <property type="protein sequence ID" value="KAG0574572.1"/>
    <property type="molecule type" value="Genomic_DNA"/>
</dbReference>
<protein>
    <submittedName>
        <fullName evidence="1">Uncharacterized protein</fullName>
    </submittedName>
</protein>
<organism evidence="1 2">
    <name type="scientific">Ceratodon purpureus</name>
    <name type="common">Fire moss</name>
    <name type="synonym">Dicranum purpureum</name>
    <dbReference type="NCBI Taxonomy" id="3225"/>
    <lineage>
        <taxon>Eukaryota</taxon>
        <taxon>Viridiplantae</taxon>
        <taxon>Streptophyta</taxon>
        <taxon>Embryophyta</taxon>
        <taxon>Bryophyta</taxon>
        <taxon>Bryophytina</taxon>
        <taxon>Bryopsida</taxon>
        <taxon>Dicranidae</taxon>
        <taxon>Pseudoditrichales</taxon>
        <taxon>Ditrichaceae</taxon>
        <taxon>Ceratodon</taxon>
    </lineage>
</organism>
<accession>A0A8T0HU58</accession>
<keyword evidence="2" id="KW-1185">Reference proteome</keyword>
<sequence length="112" mass="13083">MSQEYCLVVSQCFHQPHVHLQYLRTRPTLRLPIVTAGLTMLTSVDFGRMGWARLTPFHTIRMSKWRTKQGLLTSREQKTSTLLIIVHRRSVWRSSFPLPFVLQNLAFLVCTI</sequence>
<dbReference type="Proteomes" id="UP000822688">
    <property type="component" value="Chromosome V"/>
</dbReference>
<proteinExistence type="predicted"/>
<dbReference type="AlphaFoldDB" id="A0A8T0HU58"/>
<evidence type="ECO:0000313" key="1">
    <source>
        <dbReference type="EMBL" id="KAG0574572.1"/>
    </source>
</evidence>
<evidence type="ECO:0000313" key="2">
    <source>
        <dbReference type="Proteomes" id="UP000822688"/>
    </source>
</evidence>
<reference evidence="1" key="1">
    <citation type="submission" date="2020-06" db="EMBL/GenBank/DDBJ databases">
        <title>WGS assembly of Ceratodon purpureus strain R40.</title>
        <authorList>
            <person name="Carey S.B."/>
            <person name="Jenkins J."/>
            <person name="Shu S."/>
            <person name="Lovell J.T."/>
            <person name="Sreedasyam A."/>
            <person name="Maumus F."/>
            <person name="Tiley G.P."/>
            <person name="Fernandez-Pozo N."/>
            <person name="Barry K."/>
            <person name="Chen C."/>
            <person name="Wang M."/>
            <person name="Lipzen A."/>
            <person name="Daum C."/>
            <person name="Saski C.A."/>
            <person name="Payton A.C."/>
            <person name="Mcbreen J.C."/>
            <person name="Conrad R.E."/>
            <person name="Kollar L.M."/>
            <person name="Olsson S."/>
            <person name="Huttunen S."/>
            <person name="Landis J.B."/>
            <person name="Wickett N.J."/>
            <person name="Johnson M.G."/>
            <person name="Rensing S.A."/>
            <person name="Grimwood J."/>
            <person name="Schmutz J."/>
            <person name="Mcdaniel S.F."/>
        </authorList>
    </citation>
    <scope>NUCLEOTIDE SEQUENCE</scope>
    <source>
        <strain evidence="1">R40</strain>
    </source>
</reference>